<evidence type="ECO:0000256" key="4">
    <source>
        <dbReference type="ARBA" id="ARBA00023136"/>
    </source>
</evidence>
<proteinExistence type="predicted"/>
<feature type="domain" description="Conserved oligomeric Golgi complex subunit 5 helical" evidence="7">
    <location>
        <begin position="219"/>
        <end position="424"/>
    </location>
</feature>
<keyword evidence="4" id="KW-0472">Membrane</keyword>
<dbReference type="PANTHER" id="PTHR13228">
    <property type="entry name" value="CONSERVED OLIGOMERIC GOLGI COMPLEX COMPONENT 5"/>
    <property type="match status" value="1"/>
</dbReference>
<dbReference type="InterPro" id="IPR048485">
    <property type="entry name" value="COG5_helical"/>
</dbReference>
<evidence type="ECO:0000256" key="5">
    <source>
        <dbReference type="SAM" id="MobiDB-lite"/>
    </source>
</evidence>
<organism evidence="8">
    <name type="scientific">Rhizophora mucronata</name>
    <name type="common">Asiatic mangrove</name>
    <dbReference type="NCBI Taxonomy" id="61149"/>
    <lineage>
        <taxon>Eukaryota</taxon>
        <taxon>Viridiplantae</taxon>
        <taxon>Streptophyta</taxon>
        <taxon>Embryophyta</taxon>
        <taxon>Tracheophyta</taxon>
        <taxon>Spermatophyta</taxon>
        <taxon>Magnoliopsida</taxon>
        <taxon>eudicotyledons</taxon>
        <taxon>Gunneridae</taxon>
        <taxon>Pentapetalae</taxon>
        <taxon>rosids</taxon>
        <taxon>fabids</taxon>
        <taxon>Malpighiales</taxon>
        <taxon>Rhizophoraceae</taxon>
        <taxon>Rhizophora</taxon>
    </lineage>
</organism>
<dbReference type="GO" id="GO:0017119">
    <property type="term" value="C:Golgi transport complex"/>
    <property type="evidence" value="ECO:0007669"/>
    <property type="project" value="InterPro"/>
</dbReference>
<accession>A0A2P2IXI4</accession>
<dbReference type="GO" id="GO:0000139">
    <property type="term" value="C:Golgi membrane"/>
    <property type="evidence" value="ECO:0007669"/>
    <property type="project" value="UniProtKB-SubCell"/>
</dbReference>
<evidence type="ECO:0000256" key="2">
    <source>
        <dbReference type="ARBA" id="ARBA00020974"/>
    </source>
</evidence>
<feature type="compositionally biased region" description="Low complexity" evidence="5">
    <location>
        <begin position="36"/>
        <end position="50"/>
    </location>
</feature>
<protein>
    <recommendedName>
        <fullName evidence="2">Conserved oligomeric Golgi complex subunit 5</fullName>
    </recommendedName>
</protein>
<name>A0A2P2IXI4_RHIMU</name>
<feature type="compositionally biased region" description="Low complexity" evidence="5">
    <location>
        <begin position="10"/>
        <end position="28"/>
    </location>
</feature>
<keyword evidence="3" id="KW-0333">Golgi apparatus</keyword>
<evidence type="ECO:0000313" key="8">
    <source>
        <dbReference type="EMBL" id="MBW85934.1"/>
    </source>
</evidence>
<feature type="domain" description="Conserved oligomeric Golgi complex subunit 5 N-terminal" evidence="6">
    <location>
        <begin position="61"/>
        <end position="184"/>
    </location>
</feature>
<sequence length="845" mass="92499">MASPAPLQRSPLSSSATPATIPSSSSPLQRLSTFKSPSSSAASPPSSSSPLDSFANDPILSPFLSPSFSSTSFSSAALSSGSPASTAEHLHQAIRLLESQLRIEVLSRHTELLNQLSSIKDAENALCIVRSAVSSLQSSIRRVRSELSDPYKSIHAKTIQHSNLHATTELLQHTIRALRLSKKLRDLISASEAEPEKLDLAKAAQLHCETLSMYNEYDLIGIDVIEEELKWVKEIGNRLRYEAMKVLERGMEGLNQAEVGTGLQVFYNLGELKITVEHLVNKYKGMGVKSLSVALDMKAISAGSGGGRGPGGIRGSGTPQIGGGAKAREALWQRMGICMDQLHSIVVAVWHLQRVLSKKRDPFTHLLLLDEVIKDDDPMLTDRVWDALVKAFASQMKSAFSASSFVKEIFTMGYPKLFSLIENLLERVSQDTDVKGALPAVSLEGKSQMIAAIEIFQTAFLTSCLSRLSDLVNNVFPVSSRGSVPSKEQISRIISRIQEELEAVQLDGRLTLLVLHEIGKVLLLLAERAEYQISAGHEARQISGPATPAQIKNFALCQHLQEVHTRVSSMIIGLPTIAADVLSPSLGAIYGVACDSVTPLFKAMIDSLESCILQIHDQNFGALGIDAAMDNNASPYMEELQKCIIHFRKEFLSRLLPSSLNAAMLRSQTICTQLVRSMASRVLTFFIRHASLVRPLSESGKLRMARDMAELELTVGQNLFPVEQLGPPYRALRAFRPLVFLETSQLGASPLLQDLPPSVILHHLYSRGPDDLQSPLQRNKLTPLQYSLWLDSQGEDQIWKGIKATLDDYASKVRSRGDKEFSPVYPLMLQLGSSLTGNAPLSLKS</sequence>
<dbReference type="PANTHER" id="PTHR13228:SF3">
    <property type="entry name" value="CONSERVED OLIGOMERIC GOLGI COMPLEX SUBUNIT 5"/>
    <property type="match status" value="1"/>
</dbReference>
<comment type="subcellular location">
    <subcellularLocation>
        <location evidence="1">Golgi apparatus membrane</location>
        <topology evidence="1">Peripheral membrane protein</topology>
    </subcellularLocation>
</comment>
<dbReference type="AlphaFoldDB" id="A0A2P2IXI4"/>
<evidence type="ECO:0000256" key="1">
    <source>
        <dbReference type="ARBA" id="ARBA00004395"/>
    </source>
</evidence>
<feature type="region of interest" description="Disordered" evidence="5">
    <location>
        <begin position="1"/>
        <end position="51"/>
    </location>
</feature>
<evidence type="ECO:0000259" key="6">
    <source>
        <dbReference type="Pfam" id="PF10392"/>
    </source>
</evidence>
<dbReference type="EMBL" id="GGEC01005451">
    <property type="protein sequence ID" value="MBW85934.1"/>
    <property type="molecule type" value="Transcribed_RNA"/>
</dbReference>
<dbReference type="Pfam" id="PF10392">
    <property type="entry name" value="COG5_N"/>
    <property type="match status" value="1"/>
</dbReference>
<evidence type="ECO:0000259" key="7">
    <source>
        <dbReference type="Pfam" id="PF20649"/>
    </source>
</evidence>
<dbReference type="InterPro" id="IPR049176">
    <property type="entry name" value="COG5_N"/>
</dbReference>
<dbReference type="Pfam" id="PF20649">
    <property type="entry name" value="COG5_C"/>
    <property type="match status" value="1"/>
</dbReference>
<dbReference type="GO" id="GO:0006891">
    <property type="term" value="P:intra-Golgi vesicle-mediated transport"/>
    <property type="evidence" value="ECO:0007669"/>
    <property type="project" value="InterPro"/>
</dbReference>
<evidence type="ECO:0000256" key="3">
    <source>
        <dbReference type="ARBA" id="ARBA00023034"/>
    </source>
</evidence>
<reference evidence="8" key="1">
    <citation type="submission" date="2018-02" db="EMBL/GenBank/DDBJ databases">
        <title>Rhizophora mucronata_Transcriptome.</title>
        <authorList>
            <person name="Meera S.P."/>
            <person name="Sreeshan A."/>
            <person name="Augustine A."/>
        </authorList>
    </citation>
    <scope>NUCLEOTIDE SEQUENCE</scope>
    <source>
        <tissue evidence="8">Leaf</tissue>
    </source>
</reference>
<dbReference type="InterPro" id="IPR019465">
    <property type="entry name" value="Cog5"/>
</dbReference>